<proteinExistence type="predicted"/>
<gene>
    <name evidence="1" type="ORF">QO034_23145</name>
</gene>
<evidence type="ECO:0000313" key="1">
    <source>
        <dbReference type="EMBL" id="MDK3075946.1"/>
    </source>
</evidence>
<name>A0ABT7FLA3_9RHOB</name>
<reference evidence="1 2" key="1">
    <citation type="submission" date="2023-05" db="EMBL/GenBank/DDBJ databases">
        <title>Sedimentitalea sp. nov. JM2-8.</title>
        <authorList>
            <person name="Huang J."/>
        </authorList>
    </citation>
    <scope>NUCLEOTIDE SEQUENCE [LARGE SCALE GENOMIC DNA]</scope>
    <source>
        <strain evidence="1 2">JM2-8</strain>
    </source>
</reference>
<dbReference type="Proteomes" id="UP001227126">
    <property type="component" value="Unassembled WGS sequence"/>
</dbReference>
<dbReference type="RefSeq" id="WP_284487852.1">
    <property type="nucleotide sequence ID" value="NZ_JASNJE010000073.1"/>
</dbReference>
<organism evidence="1 2">
    <name type="scientific">Sedimentitalea xiamensis</name>
    <dbReference type="NCBI Taxonomy" id="3050037"/>
    <lineage>
        <taxon>Bacteria</taxon>
        <taxon>Pseudomonadati</taxon>
        <taxon>Pseudomonadota</taxon>
        <taxon>Alphaproteobacteria</taxon>
        <taxon>Rhodobacterales</taxon>
        <taxon>Paracoccaceae</taxon>
        <taxon>Sedimentitalea</taxon>
    </lineage>
</organism>
<comment type="caution">
    <text evidence="1">The sequence shown here is derived from an EMBL/GenBank/DDBJ whole genome shotgun (WGS) entry which is preliminary data.</text>
</comment>
<protein>
    <recommendedName>
        <fullName evidence="3">DNA-directed DNA polymerase family A palm domain-containing protein</fullName>
    </recommendedName>
</protein>
<evidence type="ECO:0008006" key="3">
    <source>
        <dbReference type="Google" id="ProtNLM"/>
    </source>
</evidence>
<evidence type="ECO:0000313" key="2">
    <source>
        <dbReference type="Proteomes" id="UP001227126"/>
    </source>
</evidence>
<accession>A0ABT7FLA3</accession>
<sequence length="411" mass="46897">MAWLEDPELCIGVSMSPNTWDTSSRYNAIHISKKILPIIRALSDANLIDLARGSYSGPYVPGNRTTRIRASAELQGWFAKAAFDRSHVGRVEGEEIIILRDSKEGLVEYDDTDETNLMREELTHYNNIIASAFIDIPTLATPDIDGVPVDQYHKRTRRIFSRSDWGCNGRFYGGWWQRINSKMRREIFINDTPTVEVDFRSLHVSILSLERGVELTEDPYDLPEKVLGGIHPDLQRTFIKKLVLTAINADAKDAAFRAFRDGFPKGHHGKQMTNSELEKLLEAFLAKSPHLEDALFADHGIRLMNQDGRMADYVQRYFAAQDVPVLSVHDSFIIDYTRVSELKDAMSEASRRVVGKPLPTSNQFLGIDEGKVKSEVLLDYIRWRQTPRCPEYLQRLREHEDRTGVEIAPYG</sequence>
<dbReference type="EMBL" id="JASNJE010000073">
    <property type="protein sequence ID" value="MDK3075946.1"/>
    <property type="molecule type" value="Genomic_DNA"/>
</dbReference>
<keyword evidence="2" id="KW-1185">Reference proteome</keyword>